<dbReference type="Pfam" id="PF01112">
    <property type="entry name" value="Asparaginase_2"/>
    <property type="match status" value="1"/>
</dbReference>
<dbReference type="PANTHER" id="PTHR10188:SF6">
    <property type="entry name" value="N(4)-(BETA-N-ACETYLGLUCOSAMINYL)-L-ASPARAGINASE"/>
    <property type="match status" value="1"/>
</dbReference>
<dbReference type="InterPro" id="IPR029055">
    <property type="entry name" value="Ntn_hydrolases_N"/>
</dbReference>
<protein>
    <submittedName>
        <fullName evidence="1">Isoaspartyl peptidase/L-asparaginase family protein</fullName>
    </submittedName>
</protein>
<accession>A0ABW2MWH0</accession>
<proteinExistence type="predicted"/>
<evidence type="ECO:0000313" key="1">
    <source>
        <dbReference type="EMBL" id="MFC7357887.1"/>
    </source>
</evidence>
<dbReference type="PROSITE" id="PS51257">
    <property type="entry name" value="PROKAR_LIPOPROTEIN"/>
    <property type="match status" value="1"/>
</dbReference>
<reference evidence="2" key="1">
    <citation type="journal article" date="2019" name="Int. J. Syst. Evol. Microbiol.">
        <title>The Global Catalogue of Microorganisms (GCM) 10K type strain sequencing project: providing services to taxonomists for standard genome sequencing and annotation.</title>
        <authorList>
            <consortium name="The Broad Institute Genomics Platform"/>
            <consortium name="The Broad Institute Genome Sequencing Center for Infectious Disease"/>
            <person name="Wu L."/>
            <person name="Ma J."/>
        </authorList>
    </citation>
    <scope>NUCLEOTIDE SEQUENCE [LARGE SCALE GENOMIC DNA]</scope>
    <source>
        <strain evidence="2">CGMCC 1.16306</strain>
    </source>
</reference>
<keyword evidence="2" id="KW-1185">Reference proteome</keyword>
<dbReference type="Gene3D" id="3.60.20.30">
    <property type="entry name" value="(Glycosyl)asparaginase"/>
    <property type="match status" value="1"/>
</dbReference>
<dbReference type="EMBL" id="JBHTBN010000004">
    <property type="protein sequence ID" value="MFC7357887.1"/>
    <property type="molecule type" value="Genomic_DNA"/>
</dbReference>
<organism evidence="1 2">
    <name type="scientific">Jejudonia soesokkakensis</name>
    <dbReference type="NCBI Taxonomy" id="1323432"/>
    <lineage>
        <taxon>Bacteria</taxon>
        <taxon>Pseudomonadati</taxon>
        <taxon>Bacteroidota</taxon>
        <taxon>Flavobacteriia</taxon>
        <taxon>Flavobacteriales</taxon>
        <taxon>Flavobacteriaceae</taxon>
        <taxon>Jejudonia</taxon>
    </lineage>
</organism>
<gene>
    <name evidence="1" type="ORF">ACFQO1_09330</name>
</gene>
<dbReference type="PANTHER" id="PTHR10188">
    <property type="entry name" value="L-ASPARAGINASE"/>
    <property type="match status" value="1"/>
</dbReference>
<name>A0ABW2MWH0_9FLAO</name>
<evidence type="ECO:0000313" key="2">
    <source>
        <dbReference type="Proteomes" id="UP001596415"/>
    </source>
</evidence>
<dbReference type="SUPFAM" id="SSF56235">
    <property type="entry name" value="N-terminal nucleophile aminohydrolases (Ntn hydrolases)"/>
    <property type="match status" value="1"/>
</dbReference>
<dbReference type="InterPro" id="IPR000246">
    <property type="entry name" value="Peptidase_T2"/>
</dbReference>
<dbReference type="RefSeq" id="WP_380217755.1">
    <property type="nucleotide sequence ID" value="NZ_JBHTBN010000004.1"/>
</dbReference>
<dbReference type="CDD" id="cd04513">
    <property type="entry name" value="Glycosylasparaginase"/>
    <property type="match status" value="1"/>
</dbReference>
<comment type="caution">
    <text evidence="1">The sequence shown here is derived from an EMBL/GenBank/DDBJ whole genome shotgun (WGS) entry which is preliminary data.</text>
</comment>
<sequence>MKRRKFIRKAAVGTVGIGLGASMVSCNETISSEKKSMEALSEKKNSTKPTPIAICTWGFSEANRVAGAALKAGKSALDAAIEGVQVEEDNLKNTTVGKGGAPDREGNVTLDACVMSPNGDCGSVLYVSTITHVAALARKVMEETPHVILAGEGAEEFGYTQGFKREDLLTEESNKAWQEWLKSSEYKPIINIENHDTIGMLCLDKEGDIAGACSTSGLSYKMKGRVGDSPIIGSGLFVDNEVGGAVATGMGEEILKTVGSFLIVELMRNGMSPQQACEEAVHRIVKKNDRYKDFQAAYIAINKAGETGAYCIHEGFAMMKYQNDKNENIAVDFYHKSQTE</sequence>
<dbReference type="Proteomes" id="UP001596415">
    <property type="component" value="Unassembled WGS sequence"/>
</dbReference>